<feature type="domain" description="Zn(2)-C6 fungal-type" evidence="8">
    <location>
        <begin position="379"/>
        <end position="409"/>
    </location>
</feature>
<evidence type="ECO:0000256" key="3">
    <source>
        <dbReference type="ARBA" id="ARBA00023015"/>
    </source>
</evidence>
<dbReference type="Gene3D" id="3.30.160.60">
    <property type="entry name" value="Classic Zinc Finger"/>
    <property type="match status" value="1"/>
</dbReference>
<dbReference type="PROSITE" id="PS00463">
    <property type="entry name" value="ZN2_CY6_FUNGAL_1"/>
    <property type="match status" value="1"/>
</dbReference>
<proteinExistence type="predicted"/>
<evidence type="ECO:0000256" key="1">
    <source>
        <dbReference type="ARBA" id="ARBA00022723"/>
    </source>
</evidence>
<feature type="region of interest" description="Disordered" evidence="7">
    <location>
        <begin position="87"/>
        <end position="215"/>
    </location>
</feature>
<evidence type="ECO:0000313" key="11">
    <source>
        <dbReference type="Proteomes" id="UP000800097"/>
    </source>
</evidence>
<dbReference type="SUPFAM" id="SSF57701">
    <property type="entry name" value="Zn2/Cys6 DNA-binding domain"/>
    <property type="match status" value="1"/>
</dbReference>
<dbReference type="InterPro" id="IPR001138">
    <property type="entry name" value="Zn2Cys6_DnaBD"/>
</dbReference>
<dbReference type="PROSITE" id="PS00028">
    <property type="entry name" value="ZINC_FINGER_C2H2_1"/>
    <property type="match status" value="2"/>
</dbReference>
<protein>
    <recommendedName>
        <fullName evidence="12">Zn(2)-C6 fungal-type domain-containing protein</fullName>
    </recommendedName>
</protein>
<dbReference type="OrthoDB" id="10018191at2759"/>
<evidence type="ECO:0000259" key="8">
    <source>
        <dbReference type="PROSITE" id="PS50048"/>
    </source>
</evidence>
<feature type="compositionally biased region" description="Polar residues" evidence="7">
    <location>
        <begin position="108"/>
        <end position="128"/>
    </location>
</feature>
<dbReference type="InterPro" id="IPR036236">
    <property type="entry name" value="Znf_C2H2_sf"/>
</dbReference>
<dbReference type="SUPFAM" id="SSF57667">
    <property type="entry name" value="beta-beta-alpha zinc fingers"/>
    <property type="match status" value="1"/>
</dbReference>
<dbReference type="PANTHER" id="PTHR47660">
    <property type="entry name" value="TRANSCRIPTION FACTOR WITH C2H2 AND ZN(2)-CYS(6) DNA BINDING DOMAIN (EUROFUNG)-RELATED-RELATED"/>
    <property type="match status" value="1"/>
</dbReference>
<feature type="region of interest" description="Disordered" evidence="7">
    <location>
        <begin position="410"/>
        <end position="468"/>
    </location>
</feature>
<dbReference type="PROSITE" id="PS50048">
    <property type="entry name" value="ZN2_CY6_FUNGAL_2"/>
    <property type="match status" value="1"/>
</dbReference>
<keyword evidence="3" id="KW-0805">Transcription regulation</keyword>
<feature type="compositionally biased region" description="Polar residues" evidence="7">
    <location>
        <begin position="138"/>
        <end position="148"/>
    </location>
</feature>
<evidence type="ECO:0008006" key="12">
    <source>
        <dbReference type="Google" id="ProtNLM"/>
    </source>
</evidence>
<gene>
    <name evidence="10" type="ORF">EI97DRAFT_257857</name>
</gene>
<dbReference type="GO" id="GO:0000981">
    <property type="term" value="F:DNA-binding transcription factor activity, RNA polymerase II-specific"/>
    <property type="evidence" value="ECO:0007669"/>
    <property type="project" value="InterPro"/>
</dbReference>
<keyword evidence="4" id="KW-0804">Transcription</keyword>
<dbReference type="Proteomes" id="UP000800097">
    <property type="component" value="Unassembled WGS sequence"/>
</dbReference>
<dbReference type="EMBL" id="ML986488">
    <property type="protein sequence ID" value="KAF2278551.1"/>
    <property type="molecule type" value="Genomic_DNA"/>
</dbReference>
<feature type="domain" description="C2H2-type" evidence="9">
    <location>
        <begin position="286"/>
        <end position="313"/>
    </location>
</feature>
<dbReference type="InterPro" id="IPR036864">
    <property type="entry name" value="Zn2-C6_fun-type_DNA-bd_sf"/>
</dbReference>
<keyword evidence="5" id="KW-0539">Nucleus</keyword>
<evidence type="ECO:0000256" key="5">
    <source>
        <dbReference type="ARBA" id="ARBA00023242"/>
    </source>
</evidence>
<name>A0A6A6JPL3_WESOR</name>
<keyword evidence="2" id="KW-0862">Zinc</keyword>
<dbReference type="PANTHER" id="PTHR47660:SF2">
    <property type="entry name" value="TRANSCRIPTION FACTOR WITH C2H2 AND ZN(2)-CYS(6) DNA BINDING DOMAIN (EUROFUNG)"/>
    <property type="match status" value="1"/>
</dbReference>
<sequence>MSFCSYLHAGSGNIFRGHISDTQIFHPSFASERTVMDQTAPTPPKASPYYLAHSISSTEYGDYFHFAPSHTLQPCLSGSQRVHPPDTVLASPTCAPASPRGNLKEGTTGCSTSFQHTAFSSGQDSTLTPIDRFDSCHLSPQSSGNDPNSDSESLSSSCHPTSRSSSFSMGRVQQASGRSINRQPVVKKGIKASAAAPADRSSNGLITPAGGSPDDMDIPADGYEGGDYVVHYQCGKGHILEDLKPGDPRYTDPWLIICEGEEKPCPLGHFVLPKKEDPLLQPNALIYCPYCGQMMTRSEHMERHIRTHTRVRNMVCVVCTMAFGRSECAKRHMASCHGRLPDDVDPDGSRSTLTISITQGAELVDAVPHPNYGPRTKNSCKPCATSKIKCDKSRGSERCENCRKKNWECKPQDPKKGAGKGTEARLIKPGQHRRRKQSLVTAALKSSEASNVRPKGNRGAPFDAAHSQSIRRASEDVLLHDDDTPEESINLQPKNVSTCDQSAVTGDTEDNTCPIGMYPVGECHYDFGLHHPAAAMESFQAGCMEHDYFPMSHNEGMRGEISHPNVVAGHPQVSSIHFSGAIDNGHKFFPNMFDNHMQQHQQLLTPPHSEFFDQQSGIDPNRTYHVPHQMTQDDALFGTDMSTFHRFPPFDIYESMDLHMQPQ</sequence>
<dbReference type="GeneID" id="54547369"/>
<evidence type="ECO:0000256" key="7">
    <source>
        <dbReference type="SAM" id="MobiDB-lite"/>
    </source>
</evidence>
<evidence type="ECO:0000259" key="9">
    <source>
        <dbReference type="PROSITE" id="PS50157"/>
    </source>
</evidence>
<accession>A0A6A6JPL3</accession>
<keyword evidence="1" id="KW-0479">Metal-binding</keyword>
<dbReference type="SMART" id="SM00355">
    <property type="entry name" value="ZnF_C2H2"/>
    <property type="match status" value="2"/>
</dbReference>
<evidence type="ECO:0000256" key="6">
    <source>
        <dbReference type="PROSITE-ProRule" id="PRU00042"/>
    </source>
</evidence>
<organism evidence="10 11">
    <name type="scientific">Westerdykella ornata</name>
    <dbReference type="NCBI Taxonomy" id="318751"/>
    <lineage>
        <taxon>Eukaryota</taxon>
        <taxon>Fungi</taxon>
        <taxon>Dikarya</taxon>
        <taxon>Ascomycota</taxon>
        <taxon>Pezizomycotina</taxon>
        <taxon>Dothideomycetes</taxon>
        <taxon>Pleosporomycetidae</taxon>
        <taxon>Pleosporales</taxon>
        <taxon>Sporormiaceae</taxon>
        <taxon>Westerdykella</taxon>
    </lineage>
</organism>
<dbReference type="CDD" id="cd00067">
    <property type="entry name" value="GAL4"/>
    <property type="match status" value="1"/>
</dbReference>
<dbReference type="Pfam" id="PF00172">
    <property type="entry name" value="Zn_clus"/>
    <property type="match status" value="1"/>
</dbReference>
<evidence type="ECO:0000313" key="10">
    <source>
        <dbReference type="EMBL" id="KAF2278551.1"/>
    </source>
</evidence>
<keyword evidence="6" id="KW-0863">Zinc-finger</keyword>
<dbReference type="InterPro" id="IPR013087">
    <property type="entry name" value="Znf_C2H2_type"/>
</dbReference>
<feature type="compositionally biased region" description="Polar residues" evidence="7">
    <location>
        <begin position="171"/>
        <end position="182"/>
    </location>
</feature>
<dbReference type="SMART" id="SM00066">
    <property type="entry name" value="GAL4"/>
    <property type="match status" value="1"/>
</dbReference>
<dbReference type="AlphaFoldDB" id="A0A6A6JPL3"/>
<dbReference type="RefSeq" id="XP_033656090.1">
    <property type="nucleotide sequence ID" value="XM_033794194.1"/>
</dbReference>
<dbReference type="Gene3D" id="4.10.240.10">
    <property type="entry name" value="Zn(2)-C6 fungal-type DNA-binding domain"/>
    <property type="match status" value="1"/>
</dbReference>
<evidence type="ECO:0000256" key="2">
    <source>
        <dbReference type="ARBA" id="ARBA00022833"/>
    </source>
</evidence>
<dbReference type="PROSITE" id="PS50157">
    <property type="entry name" value="ZINC_FINGER_C2H2_2"/>
    <property type="match status" value="1"/>
</dbReference>
<reference evidence="10" key="1">
    <citation type="journal article" date="2020" name="Stud. Mycol.">
        <title>101 Dothideomycetes genomes: a test case for predicting lifestyles and emergence of pathogens.</title>
        <authorList>
            <person name="Haridas S."/>
            <person name="Albert R."/>
            <person name="Binder M."/>
            <person name="Bloem J."/>
            <person name="Labutti K."/>
            <person name="Salamov A."/>
            <person name="Andreopoulos B."/>
            <person name="Baker S."/>
            <person name="Barry K."/>
            <person name="Bills G."/>
            <person name="Bluhm B."/>
            <person name="Cannon C."/>
            <person name="Castanera R."/>
            <person name="Culley D."/>
            <person name="Daum C."/>
            <person name="Ezra D."/>
            <person name="Gonzalez J."/>
            <person name="Henrissat B."/>
            <person name="Kuo A."/>
            <person name="Liang C."/>
            <person name="Lipzen A."/>
            <person name="Lutzoni F."/>
            <person name="Magnuson J."/>
            <person name="Mondo S."/>
            <person name="Nolan M."/>
            <person name="Ohm R."/>
            <person name="Pangilinan J."/>
            <person name="Park H.-J."/>
            <person name="Ramirez L."/>
            <person name="Alfaro M."/>
            <person name="Sun H."/>
            <person name="Tritt A."/>
            <person name="Yoshinaga Y."/>
            <person name="Zwiers L.-H."/>
            <person name="Turgeon B."/>
            <person name="Goodwin S."/>
            <person name="Spatafora J."/>
            <person name="Crous P."/>
            <person name="Grigoriev I."/>
        </authorList>
    </citation>
    <scope>NUCLEOTIDE SEQUENCE</scope>
    <source>
        <strain evidence="10">CBS 379.55</strain>
    </source>
</reference>
<evidence type="ECO:0000256" key="4">
    <source>
        <dbReference type="ARBA" id="ARBA00023163"/>
    </source>
</evidence>
<feature type="compositionally biased region" description="Low complexity" evidence="7">
    <location>
        <begin position="150"/>
        <end position="168"/>
    </location>
</feature>
<keyword evidence="11" id="KW-1185">Reference proteome</keyword>
<dbReference type="GO" id="GO:0008270">
    <property type="term" value="F:zinc ion binding"/>
    <property type="evidence" value="ECO:0007669"/>
    <property type="project" value="UniProtKB-KW"/>
</dbReference>
<feature type="compositionally biased region" description="Basic and acidic residues" evidence="7">
    <location>
        <begin position="410"/>
        <end position="426"/>
    </location>
</feature>